<keyword evidence="1" id="KW-0812">Transmembrane</keyword>
<accession>A0AAE3MYN9</accession>
<dbReference type="EMBL" id="JANFPI010000002">
    <property type="protein sequence ID" value="MCX8996896.1"/>
    <property type="molecule type" value="Genomic_DNA"/>
</dbReference>
<dbReference type="InterPro" id="IPR009781">
    <property type="entry name" value="DUF1345"/>
</dbReference>
<evidence type="ECO:0000313" key="2">
    <source>
        <dbReference type="EMBL" id="MCX8996896.1"/>
    </source>
</evidence>
<dbReference type="AlphaFoldDB" id="A0AAE3MYN9"/>
<dbReference type="Pfam" id="PF07077">
    <property type="entry name" value="DUF1345"/>
    <property type="match status" value="1"/>
</dbReference>
<gene>
    <name evidence="2" type="ORF">NOF55_07240</name>
</gene>
<evidence type="ECO:0000256" key="1">
    <source>
        <dbReference type="SAM" id="Phobius"/>
    </source>
</evidence>
<dbReference type="RefSeq" id="WP_306410669.1">
    <property type="nucleotide sequence ID" value="NZ_JANFPI010000002.1"/>
</dbReference>
<feature type="transmembrane region" description="Helical" evidence="1">
    <location>
        <begin position="64"/>
        <end position="85"/>
    </location>
</feature>
<reference evidence="2" key="1">
    <citation type="submission" date="2022-07" db="EMBL/GenBank/DDBJ databases">
        <title>Ectorhizobium quercum gen.nov., sp. nov.</title>
        <authorList>
            <person name="Ma T."/>
            <person name="Li Y."/>
        </authorList>
    </citation>
    <scope>NUCLEOTIDE SEQUENCE</scope>
    <source>
        <strain evidence="2">BDR2-2</strain>
    </source>
</reference>
<comment type="caution">
    <text evidence="2">The sequence shown here is derived from an EMBL/GenBank/DDBJ whole genome shotgun (WGS) entry which is preliminary data.</text>
</comment>
<name>A0AAE3MYN9_9HYPH</name>
<sequence>MAMALLTSVIAGIALLSAGWSATNALIVWNLSALVYLAVAWYRMITVDLDGLRRRAADLDFSDSVILVLSVVAALASIAGIGFELLGAQESPPHEKLLGAALAMTTVLLSWAFLHTLFTLHYAHRFYSGDGAGAGLIFPEEHAVPEYWDFAYFSFTIGVAAQTADVMVSSLPMRRLVFFHAILSFLFNTTILALAVNAGVSLI</sequence>
<proteinExistence type="predicted"/>
<keyword evidence="3" id="KW-1185">Reference proteome</keyword>
<feature type="transmembrane region" description="Helical" evidence="1">
    <location>
        <begin position="97"/>
        <end position="118"/>
    </location>
</feature>
<feature type="transmembrane region" description="Helical" evidence="1">
    <location>
        <begin position="177"/>
        <end position="200"/>
    </location>
</feature>
<feature type="transmembrane region" description="Helical" evidence="1">
    <location>
        <begin position="31"/>
        <end position="52"/>
    </location>
</feature>
<keyword evidence="1" id="KW-0472">Membrane</keyword>
<keyword evidence="1" id="KW-1133">Transmembrane helix</keyword>
<dbReference type="Proteomes" id="UP001208771">
    <property type="component" value="Unassembled WGS sequence"/>
</dbReference>
<evidence type="ECO:0000313" key="3">
    <source>
        <dbReference type="Proteomes" id="UP001208771"/>
    </source>
</evidence>
<protein>
    <submittedName>
        <fullName evidence="2">DUF1345 domain-containing protein</fullName>
    </submittedName>
</protein>
<organism evidence="2 3">
    <name type="scientific">Ectorhizobium quercum</name>
    <dbReference type="NCBI Taxonomy" id="2965071"/>
    <lineage>
        <taxon>Bacteria</taxon>
        <taxon>Pseudomonadati</taxon>
        <taxon>Pseudomonadota</taxon>
        <taxon>Alphaproteobacteria</taxon>
        <taxon>Hyphomicrobiales</taxon>
        <taxon>Rhizobiaceae</taxon>
        <taxon>Ectorhizobium</taxon>
    </lineage>
</organism>